<dbReference type="PANTHER" id="PTHR30509:SF34">
    <property type="entry name" value="F3L24.34 PROTEIN"/>
    <property type="match status" value="1"/>
</dbReference>
<name>A0A067KHK2_JATCU</name>
<comment type="subcellular location">
    <subcellularLocation>
        <location evidence="1">Cell membrane</location>
        <topology evidence="1">Multi-pass membrane protein</topology>
    </subcellularLocation>
</comment>
<dbReference type="OrthoDB" id="68611at2759"/>
<evidence type="ECO:0000256" key="3">
    <source>
        <dbReference type="ARBA" id="ARBA00022692"/>
    </source>
</evidence>
<proteinExistence type="predicted"/>
<feature type="transmembrane region" description="Helical" evidence="6">
    <location>
        <begin position="155"/>
        <end position="174"/>
    </location>
</feature>
<organism evidence="8 9">
    <name type="scientific">Jatropha curcas</name>
    <name type="common">Barbados nut</name>
    <dbReference type="NCBI Taxonomy" id="180498"/>
    <lineage>
        <taxon>Eukaryota</taxon>
        <taxon>Viridiplantae</taxon>
        <taxon>Streptophyta</taxon>
        <taxon>Embryophyta</taxon>
        <taxon>Tracheophyta</taxon>
        <taxon>Spermatophyta</taxon>
        <taxon>Magnoliopsida</taxon>
        <taxon>eudicotyledons</taxon>
        <taxon>Gunneridae</taxon>
        <taxon>Pentapetalae</taxon>
        <taxon>rosids</taxon>
        <taxon>fabids</taxon>
        <taxon>Malpighiales</taxon>
        <taxon>Euphorbiaceae</taxon>
        <taxon>Crotonoideae</taxon>
        <taxon>Jatropheae</taxon>
        <taxon>Jatropha</taxon>
    </lineage>
</organism>
<evidence type="ECO:0000256" key="6">
    <source>
        <dbReference type="SAM" id="Phobius"/>
    </source>
</evidence>
<keyword evidence="9" id="KW-1185">Reference proteome</keyword>
<evidence type="ECO:0000259" key="7">
    <source>
        <dbReference type="Pfam" id="PF13515"/>
    </source>
</evidence>
<keyword evidence="2" id="KW-1003">Cell membrane</keyword>
<dbReference type="EMBL" id="KK914482">
    <property type="protein sequence ID" value="KDP35612.1"/>
    <property type="molecule type" value="Genomic_DNA"/>
</dbReference>
<dbReference type="AlphaFoldDB" id="A0A067KHK2"/>
<dbReference type="KEGG" id="jcu:105636371"/>
<feature type="transmembrane region" description="Helical" evidence="6">
    <location>
        <begin position="75"/>
        <end position="94"/>
    </location>
</feature>
<dbReference type="Proteomes" id="UP000027138">
    <property type="component" value="Unassembled WGS sequence"/>
</dbReference>
<evidence type="ECO:0000256" key="1">
    <source>
        <dbReference type="ARBA" id="ARBA00004651"/>
    </source>
</evidence>
<dbReference type="GO" id="GO:0005886">
    <property type="term" value="C:plasma membrane"/>
    <property type="evidence" value="ECO:0007669"/>
    <property type="project" value="UniProtKB-SubCell"/>
</dbReference>
<evidence type="ECO:0000313" key="8">
    <source>
        <dbReference type="EMBL" id="KDP35612.1"/>
    </source>
</evidence>
<dbReference type="Pfam" id="PF13515">
    <property type="entry name" value="FUSC_2"/>
    <property type="match status" value="1"/>
</dbReference>
<sequence length="809" mass="90647">MSATKASDPRKALWLMRLSSALRTLLACTIVGCTTLYGPAPLRHFLSYPSISYVTTILIVSDSTLGDTLRGSFHALYASIQAIIPSMLILWVIGPARFTVALAAASVAITSLAVAFPASTPLMAKRIAFAQIVTVYVGAVIYGTRTEGVMHPLHVASSTALGALASVLALLLPYPRLAYCEVNKTCRLYVENASKRINLFMEAFNAQDNQTARHFISQAELLSETGIKHLQTIKNAQRGIIWEKPQINFSKPNCIDPVQVLQQLEIPIKGMEIALTSRSAFPVSVINEGLTEVLLSMKGKIGLKLEQAKCFAPFDATTEPETTGEFSDNPLWSRTTIAANHEELPDFFFLYCMELLQWDSHISRSPECTVRNKQKVEINNGKDQVIKGILQRIWKGTGMILSRERWMFAVKCSLSLGFAVLFGLIFDKENAYWSGLTIAITFAEGREPTFTLANARAQGTAMGSVYGILCSFIFRRSLDLRFLLLLPWIIFTSFLRHSRMYGQAGGISAVTGAMLILGRQNYGSPSQFAIARITEACIGLICFITIEILLQPARAATLAKTELVCSLRAIRDCIEDIALLSDKRSISSSLPLDLREKQKTLDSRINQMEKFIVEAALEPNFWFLPFHDVCYDKVLRSLRKMQDLWLFSAYNTEIFSEISEKLGLDWEELAEHIEYDLDHFQRKICPSLRCLEELISIKSMAALENERQKKSMTHDIELGKSTKINVSTNQSLEEFAVPEIVNSFLENSREIARKVNASKGEQKLKSWMILCLNGLGFCIKNLLRETIEIEKEIDKLIAWENPTRHINFA</sequence>
<evidence type="ECO:0000256" key="4">
    <source>
        <dbReference type="ARBA" id="ARBA00022989"/>
    </source>
</evidence>
<reference evidence="8 9" key="1">
    <citation type="journal article" date="2014" name="PLoS ONE">
        <title>Global Analysis of Gene Expression Profiles in Physic Nut (Jatropha curcas L.) Seedlings Exposed to Salt Stress.</title>
        <authorList>
            <person name="Zhang L."/>
            <person name="Zhang C."/>
            <person name="Wu P."/>
            <person name="Chen Y."/>
            <person name="Li M."/>
            <person name="Jiang H."/>
            <person name="Wu G."/>
        </authorList>
    </citation>
    <scope>NUCLEOTIDE SEQUENCE [LARGE SCALE GENOMIC DNA]</scope>
    <source>
        <strain evidence="9">cv. GZQX0401</strain>
        <tissue evidence="8">Young leaves</tissue>
    </source>
</reference>
<dbReference type="PANTHER" id="PTHR30509">
    <property type="entry name" value="P-HYDROXYBENZOIC ACID EFFLUX PUMP SUBUNIT-RELATED"/>
    <property type="match status" value="1"/>
</dbReference>
<evidence type="ECO:0000256" key="5">
    <source>
        <dbReference type="ARBA" id="ARBA00023136"/>
    </source>
</evidence>
<feature type="transmembrane region" description="Helical" evidence="6">
    <location>
        <begin position="100"/>
        <end position="120"/>
    </location>
</feature>
<dbReference type="InterPro" id="IPR049453">
    <property type="entry name" value="Memb_transporter_dom"/>
</dbReference>
<accession>A0A067KHK2</accession>
<dbReference type="STRING" id="180498.A0A067KHK2"/>
<gene>
    <name evidence="8" type="ORF">JCGZ_09050</name>
</gene>
<evidence type="ECO:0000256" key="2">
    <source>
        <dbReference type="ARBA" id="ARBA00022475"/>
    </source>
</evidence>
<evidence type="ECO:0000313" key="9">
    <source>
        <dbReference type="Proteomes" id="UP000027138"/>
    </source>
</evidence>
<protein>
    <recommendedName>
        <fullName evidence="7">Integral membrane bound transporter domain-containing protein</fullName>
    </recommendedName>
</protein>
<feature type="domain" description="Integral membrane bound transporter" evidence="7">
    <location>
        <begin position="419"/>
        <end position="544"/>
    </location>
</feature>
<keyword evidence="3 6" id="KW-0812">Transmembrane</keyword>
<keyword evidence="5 6" id="KW-0472">Membrane</keyword>
<keyword evidence="4 6" id="KW-1133">Transmembrane helix</keyword>
<feature type="transmembrane region" description="Helical" evidence="6">
    <location>
        <begin position="21"/>
        <end position="40"/>
    </location>
</feature>
<feature type="transmembrane region" description="Helical" evidence="6">
    <location>
        <begin position="127"/>
        <end position="143"/>
    </location>
</feature>